<dbReference type="SUPFAM" id="SSF48452">
    <property type="entry name" value="TPR-like"/>
    <property type="match status" value="1"/>
</dbReference>
<evidence type="ECO:0008006" key="6">
    <source>
        <dbReference type="Google" id="ProtNLM"/>
    </source>
</evidence>
<feature type="signal peptide" evidence="3">
    <location>
        <begin position="1"/>
        <end position="23"/>
    </location>
</feature>
<dbReference type="PANTHER" id="PTHR12558:SF13">
    <property type="entry name" value="CELL DIVISION CYCLE PROTEIN 27 HOMOLOG"/>
    <property type="match status" value="1"/>
</dbReference>
<dbReference type="EMBL" id="MFAF01000108">
    <property type="protein sequence ID" value="OGD74050.1"/>
    <property type="molecule type" value="Genomic_DNA"/>
</dbReference>
<dbReference type="SMART" id="SM00028">
    <property type="entry name" value="TPR"/>
    <property type="match status" value="5"/>
</dbReference>
<accession>A0A1F5F385</accession>
<dbReference type="InterPro" id="IPR011990">
    <property type="entry name" value="TPR-like_helical_dom_sf"/>
</dbReference>
<dbReference type="AlphaFoldDB" id="A0A1F5F385"/>
<dbReference type="InterPro" id="IPR019734">
    <property type="entry name" value="TPR_rpt"/>
</dbReference>
<evidence type="ECO:0000256" key="1">
    <source>
        <dbReference type="PROSITE-ProRule" id="PRU00339"/>
    </source>
</evidence>
<dbReference type="Gene3D" id="1.10.287.40">
    <property type="entry name" value="Serine-tRNA synthetase, tRNA binding domain"/>
    <property type="match status" value="1"/>
</dbReference>
<reference evidence="4 5" key="1">
    <citation type="journal article" date="2016" name="Nat. Commun.">
        <title>Thousands of microbial genomes shed light on interconnected biogeochemical processes in an aquifer system.</title>
        <authorList>
            <person name="Anantharaman K."/>
            <person name="Brown C.T."/>
            <person name="Hug L.A."/>
            <person name="Sharon I."/>
            <person name="Castelle C.J."/>
            <person name="Probst A.J."/>
            <person name="Thomas B.C."/>
            <person name="Singh A."/>
            <person name="Wilkins M.J."/>
            <person name="Karaoz U."/>
            <person name="Brodie E.L."/>
            <person name="Williams K.H."/>
            <person name="Hubbard S.S."/>
            <person name="Banfield J.F."/>
        </authorList>
    </citation>
    <scope>NUCLEOTIDE SEQUENCE [LARGE SCALE GENOMIC DNA]</scope>
</reference>
<name>A0A1F5F385_9BACT</name>
<keyword evidence="2" id="KW-0175">Coiled coil</keyword>
<protein>
    <recommendedName>
        <fullName evidence="6">Tetratricopeptide repeat protein</fullName>
    </recommendedName>
</protein>
<dbReference type="STRING" id="1817816.A2Y64_05720"/>
<feature type="repeat" description="TPR" evidence="1">
    <location>
        <begin position="318"/>
        <end position="351"/>
    </location>
</feature>
<dbReference type="Gene3D" id="1.25.40.10">
    <property type="entry name" value="Tetratricopeptide repeat domain"/>
    <property type="match status" value="2"/>
</dbReference>
<dbReference type="PANTHER" id="PTHR12558">
    <property type="entry name" value="CELL DIVISION CYCLE 16,23,27"/>
    <property type="match status" value="1"/>
</dbReference>
<dbReference type="InterPro" id="IPR042103">
    <property type="entry name" value="SerRS_1_N_sf"/>
</dbReference>
<sequence length="615" mass="67503">MAVSYKRILTIFVVLAAFSPSVADSLERVQELVYQASEKLDAIESALATAAEERAAGNHDQALNALKLIERDVRAIQNGEQRVREAIQDARDNPPVFPVPEEGEDDPKIKYEEDLYRLGEIAGWQVTTAQIKLAECHFYSAMNYLGLMHQLFAGDALPENPSVEDEVALVQEKLNRLRTSAGNGEQAKILAKQAEEALSTARTLLPPDGDPVLEANLDNLQPQVVDLQSLIDKEIANTINNQALAQVELGLVLLKDRRYSQALREIQKAETYVPGYELVPRATAEVNYVQGIEYLEGSQDKRAEGAFLEALKFDGRHYGANLELGKLKLKTGDPAAAVEYLTQAAQIKPDLGAGHFFLARALVAQGKQRDALASFERAAELGYGVDAFREWGFAWEALGDLGEAIDVYEDGIRHGGDSDMVLTAHLAYLYALEDEDDSTAVRLAQGAIDGGGPLEFAWPALVLANFNSDRYSVAVEKADEALAALPSGFSGARAVIYYAKAASEYEMENFSAALATLDASPPDVPEALRKDFDKLRSNIVDALTRGVDREKRTLEAEREKLQDQRKVLEKELSKPEADTASVQEKIAEVDARLAEIEARLAELESERGTLLERGE</sequence>
<gene>
    <name evidence="4" type="ORF">A2Y64_05720</name>
</gene>
<evidence type="ECO:0000313" key="4">
    <source>
        <dbReference type="EMBL" id="OGD74050.1"/>
    </source>
</evidence>
<comment type="caution">
    <text evidence="4">The sequence shown here is derived from an EMBL/GenBank/DDBJ whole genome shotgun (WGS) entry which is preliminary data.</text>
</comment>
<proteinExistence type="predicted"/>
<keyword evidence="1" id="KW-0802">TPR repeat</keyword>
<evidence type="ECO:0000256" key="2">
    <source>
        <dbReference type="SAM" id="Coils"/>
    </source>
</evidence>
<evidence type="ECO:0000313" key="5">
    <source>
        <dbReference type="Proteomes" id="UP000177187"/>
    </source>
</evidence>
<feature type="chain" id="PRO_5009518461" description="Tetratricopeptide repeat protein" evidence="3">
    <location>
        <begin position="24"/>
        <end position="615"/>
    </location>
</feature>
<keyword evidence="3" id="KW-0732">Signal</keyword>
<organism evidence="4 5">
    <name type="scientific">Candidatus Coatesbacteria bacterium RBG_13_66_14</name>
    <dbReference type="NCBI Taxonomy" id="1817816"/>
    <lineage>
        <taxon>Bacteria</taxon>
        <taxon>Candidatus Coatesiibacteriota</taxon>
    </lineage>
</organism>
<feature type="coiled-coil region" evidence="2">
    <location>
        <begin position="540"/>
        <end position="613"/>
    </location>
</feature>
<dbReference type="Proteomes" id="UP000177187">
    <property type="component" value="Unassembled WGS sequence"/>
</dbReference>
<dbReference type="PROSITE" id="PS50005">
    <property type="entry name" value="TPR"/>
    <property type="match status" value="1"/>
</dbReference>
<evidence type="ECO:0000256" key="3">
    <source>
        <dbReference type="SAM" id="SignalP"/>
    </source>
</evidence>